<accession>A0AAP6ZV95</accession>
<dbReference type="NCBIfam" id="TIGR02762">
    <property type="entry name" value="TraL_TIGR"/>
    <property type="match status" value="1"/>
</dbReference>
<comment type="caution">
    <text evidence="2">The sequence shown here is derived from an EMBL/GenBank/DDBJ whole genome shotgun (WGS) entry which is preliminary data.</text>
</comment>
<dbReference type="RefSeq" id="WP_171353776.1">
    <property type="nucleotide sequence ID" value="NZ_VTXP01000015.1"/>
</dbReference>
<dbReference type="Pfam" id="PF07178">
    <property type="entry name" value="TraL"/>
    <property type="match status" value="1"/>
</dbReference>
<evidence type="ECO:0000313" key="3">
    <source>
        <dbReference type="Proteomes" id="UP000576645"/>
    </source>
</evidence>
<dbReference type="EMBL" id="VTXP01000015">
    <property type="protein sequence ID" value="NOJ25278.1"/>
    <property type="molecule type" value="Genomic_DNA"/>
</dbReference>
<keyword evidence="1" id="KW-0472">Membrane</keyword>
<name>A0AAP6ZV95_9VIBR</name>
<gene>
    <name evidence="2" type="primary">traL</name>
    <name evidence="2" type="ORF">F0238_21365</name>
</gene>
<dbReference type="GO" id="GO:0019867">
    <property type="term" value="C:outer membrane"/>
    <property type="evidence" value="ECO:0007669"/>
    <property type="project" value="InterPro"/>
</dbReference>
<sequence>MSQEPIDMPDLIDEPFHFLIWQFDEICIVTIGVMLGIVINSPMLGLLIGYVGKVHYTRMRDGKPRGYFLHRLREVGFAYEKPNRHSSMQPPLVSEWKS</sequence>
<protein>
    <submittedName>
        <fullName evidence="2">Type IV conjugative transfer system protein TraL</fullName>
    </submittedName>
</protein>
<dbReference type="AlphaFoldDB" id="A0AAP6ZV95"/>
<keyword evidence="1" id="KW-0812">Transmembrane</keyword>
<evidence type="ECO:0000256" key="1">
    <source>
        <dbReference type="SAM" id="Phobius"/>
    </source>
</evidence>
<feature type="transmembrane region" description="Helical" evidence="1">
    <location>
        <begin position="28"/>
        <end position="51"/>
    </location>
</feature>
<organism evidence="2 3">
    <name type="scientific">Vibrio coralliilyticus</name>
    <dbReference type="NCBI Taxonomy" id="190893"/>
    <lineage>
        <taxon>Bacteria</taxon>
        <taxon>Pseudomonadati</taxon>
        <taxon>Pseudomonadota</taxon>
        <taxon>Gammaproteobacteria</taxon>
        <taxon>Vibrionales</taxon>
        <taxon>Vibrionaceae</taxon>
        <taxon>Vibrio</taxon>
    </lineage>
</organism>
<evidence type="ECO:0000313" key="2">
    <source>
        <dbReference type="EMBL" id="NOJ25278.1"/>
    </source>
</evidence>
<dbReference type="InterPro" id="IPR009838">
    <property type="entry name" value="T4SS_TraL"/>
</dbReference>
<dbReference type="Proteomes" id="UP000576645">
    <property type="component" value="Unassembled WGS sequence"/>
</dbReference>
<keyword evidence="1" id="KW-1133">Transmembrane helix</keyword>
<proteinExistence type="predicted"/>
<reference evidence="2 3" key="1">
    <citation type="submission" date="2019-09" db="EMBL/GenBank/DDBJ databases">
        <title>Draft genome sequencing and comparative genomics of hatchery-associated Vibrios.</title>
        <authorList>
            <person name="Kehlet-Delgado H."/>
            <person name="Mueller R.S."/>
        </authorList>
    </citation>
    <scope>NUCLEOTIDE SEQUENCE [LARGE SCALE GENOMIC DNA]</scope>
    <source>
        <strain evidence="2 3">09-121-3</strain>
    </source>
</reference>